<comment type="caution">
    <text evidence="5">The sequence shown here is derived from an EMBL/GenBank/DDBJ whole genome shotgun (WGS) entry which is preliminary data.</text>
</comment>
<dbReference type="InterPro" id="IPR007921">
    <property type="entry name" value="CHAP_dom"/>
</dbReference>
<dbReference type="AlphaFoldDB" id="A0AB74F2F1"/>
<dbReference type="Gene3D" id="1.10.530.10">
    <property type="match status" value="1"/>
</dbReference>
<dbReference type="InterPro" id="IPR038765">
    <property type="entry name" value="Papain-like_cys_pep_sf"/>
</dbReference>
<dbReference type="RefSeq" id="WP_242946565.1">
    <property type="nucleotide sequence ID" value="NZ_FRBP01000010.1"/>
</dbReference>
<evidence type="ECO:0000259" key="4">
    <source>
        <dbReference type="Pfam" id="PF13702"/>
    </source>
</evidence>
<dbReference type="SUPFAM" id="SSF53955">
    <property type="entry name" value="Lysozyme-like"/>
    <property type="match status" value="1"/>
</dbReference>
<accession>A0AB74F2F1</accession>
<gene>
    <name evidence="5" type="ORF">SAMN04515649_110159</name>
</gene>
<dbReference type="Gene3D" id="3.90.1720.10">
    <property type="entry name" value="endopeptidase domain like (from Nostoc punctiforme)"/>
    <property type="match status" value="1"/>
</dbReference>
<feature type="domain" description="Peptidase C51" evidence="3">
    <location>
        <begin position="505"/>
        <end position="590"/>
    </location>
</feature>
<dbReference type="InterPro" id="IPR047194">
    <property type="entry name" value="CwlT-like_lysozyme"/>
</dbReference>
<reference evidence="5 6" key="1">
    <citation type="submission" date="2016-11" db="EMBL/GenBank/DDBJ databases">
        <authorList>
            <person name="Varghese N."/>
            <person name="Submissions S."/>
        </authorList>
    </citation>
    <scope>NUCLEOTIDE SEQUENCE [LARGE SCALE GENOMIC DNA]</scope>
    <source>
        <strain evidence="5 6">FD</strain>
    </source>
</reference>
<dbReference type="EMBL" id="FRBP01000010">
    <property type="protein sequence ID" value="SHM03888.1"/>
    <property type="molecule type" value="Genomic_DNA"/>
</dbReference>
<feature type="compositionally biased region" description="Polar residues" evidence="1">
    <location>
        <begin position="45"/>
        <end position="56"/>
    </location>
</feature>
<dbReference type="SUPFAM" id="SSF54001">
    <property type="entry name" value="Cysteine proteinases"/>
    <property type="match status" value="1"/>
</dbReference>
<evidence type="ECO:0000256" key="2">
    <source>
        <dbReference type="SAM" id="Phobius"/>
    </source>
</evidence>
<name>A0AB74F2F1_9FIRM</name>
<keyword evidence="2" id="KW-0812">Transmembrane</keyword>
<dbReference type="CDD" id="cd16891">
    <property type="entry name" value="CwlT-like"/>
    <property type="match status" value="1"/>
</dbReference>
<keyword evidence="2" id="KW-0472">Membrane</keyword>
<feature type="region of interest" description="Disordered" evidence="1">
    <location>
        <begin position="155"/>
        <end position="174"/>
    </location>
</feature>
<evidence type="ECO:0000313" key="6">
    <source>
        <dbReference type="Proteomes" id="UP000184012"/>
    </source>
</evidence>
<proteinExistence type="predicted"/>
<organism evidence="5 6">
    <name type="scientific">Eubacterium callanderi</name>
    <dbReference type="NCBI Taxonomy" id="53442"/>
    <lineage>
        <taxon>Bacteria</taxon>
        <taxon>Bacillati</taxon>
        <taxon>Bacillota</taxon>
        <taxon>Clostridia</taxon>
        <taxon>Eubacteriales</taxon>
        <taxon>Eubacteriaceae</taxon>
        <taxon>Eubacterium</taxon>
    </lineage>
</organism>
<protein>
    <submittedName>
        <fullName evidence="5">CHAP domain-containing protein</fullName>
    </submittedName>
</protein>
<dbReference type="Pfam" id="PF05257">
    <property type="entry name" value="CHAP"/>
    <property type="match status" value="1"/>
</dbReference>
<feature type="transmembrane region" description="Helical" evidence="2">
    <location>
        <begin position="292"/>
        <end position="314"/>
    </location>
</feature>
<evidence type="ECO:0000313" key="5">
    <source>
        <dbReference type="EMBL" id="SHM03888.1"/>
    </source>
</evidence>
<dbReference type="InterPro" id="IPR023346">
    <property type="entry name" value="Lysozyme-like_dom_sf"/>
</dbReference>
<feature type="region of interest" description="Disordered" evidence="1">
    <location>
        <begin position="35"/>
        <end position="56"/>
    </location>
</feature>
<dbReference type="Proteomes" id="UP000184012">
    <property type="component" value="Unassembled WGS sequence"/>
</dbReference>
<dbReference type="Pfam" id="PF13702">
    <property type="entry name" value="Lysozyme_like"/>
    <property type="match status" value="1"/>
</dbReference>
<evidence type="ECO:0000259" key="3">
    <source>
        <dbReference type="Pfam" id="PF05257"/>
    </source>
</evidence>
<feature type="compositionally biased region" description="Basic and acidic residues" evidence="1">
    <location>
        <begin position="89"/>
        <end position="107"/>
    </location>
</feature>
<sequence>MLSIGKAIKTREVKKDIRVLDKAGTAAERIREATIRTKDAAERSPSPQETSANDYAINRTSDYADRAAHGAARQVQDQSRRAVQRVQAHRADRMAESAENARAEAEQGVRNIGDEVRIKTRERADGMVKAKGSTEPSIKALPEKEKNIRQSIYSAAKSRRAARTGLEKAPKRTIKTSDQTGRLRIKTASEARKLGKNSIRTAKASKRAIKSGRATAKTARESSRAAAKASQAAAKAAAKTSQTSAKVAVKASQAATKAAITTGKLAAKAAAAAAKAAATAGKALASALAAGGWVAVLILVIIVLFGGALCLVGAGNANAVEPVSAEVQAYELLIAKYAREHGIQEYVELIKAVMMQESGGRGGDPMQCSACGYNDQYPGGITDPEYSINIGIRYLADCLHAAGVTSPMDLEHIKLGLQGYNFGAGYIDWALENYGGYTQANAQEFANLHGGSYGDVSYVPNVLRYYPFGRIPTGAGNSNIVNVAANQIGNVGGQPYWSWYGFSGRVEWCACFVSWCADQCGYIDAGVIPKFALVSDGVNYFQSKGQWQDGSYTPKAGDIIFFTWSGDGSADHVGFVENVTDGTVNTIEGNTTDSCARRSYPLGGYMILGYGVPAY</sequence>
<feature type="domain" description="CwlT-like lysozyme" evidence="4">
    <location>
        <begin position="325"/>
        <end position="447"/>
    </location>
</feature>
<feature type="region of interest" description="Disordered" evidence="1">
    <location>
        <begin position="203"/>
        <end position="223"/>
    </location>
</feature>
<evidence type="ECO:0000256" key="1">
    <source>
        <dbReference type="SAM" id="MobiDB-lite"/>
    </source>
</evidence>
<keyword evidence="2" id="KW-1133">Transmembrane helix</keyword>
<feature type="region of interest" description="Disordered" evidence="1">
    <location>
        <begin position="88"/>
        <end position="107"/>
    </location>
</feature>